<feature type="binding site" evidence="3 4">
    <location>
        <position position="143"/>
    </location>
    <ligand>
        <name>Zn(2+)</name>
        <dbReference type="ChEBI" id="CHEBI:29105"/>
    </ligand>
</feature>
<dbReference type="GO" id="GO:0070403">
    <property type="term" value="F:NAD+ binding"/>
    <property type="evidence" value="ECO:0007669"/>
    <property type="project" value="UniProtKB-UniRule"/>
</dbReference>
<dbReference type="GO" id="GO:0017136">
    <property type="term" value="F:histone deacetylase activity, NAD-dependent"/>
    <property type="evidence" value="ECO:0007669"/>
    <property type="project" value="TreeGrafter"/>
</dbReference>
<dbReference type="Gene3D" id="3.40.50.1220">
    <property type="entry name" value="TPP-binding domain"/>
    <property type="match status" value="1"/>
</dbReference>
<comment type="domain">
    <text evidence="3">2 residues (Tyr-63 and Arg-66) present in a large hydrophobic pocket are probably involved in substrate specificity. They are important for desuccinylation activity, but dispensable for deacetylation activity.</text>
</comment>
<dbReference type="InterPro" id="IPR003000">
    <property type="entry name" value="Sirtuin"/>
</dbReference>
<evidence type="ECO:0000256" key="2">
    <source>
        <dbReference type="ARBA" id="ARBA00023027"/>
    </source>
</evidence>
<feature type="binding site" evidence="3">
    <location>
        <begin position="19"/>
        <end position="38"/>
    </location>
    <ligand>
        <name>NAD(+)</name>
        <dbReference type="ChEBI" id="CHEBI:57540"/>
    </ligand>
</feature>
<dbReference type="NCBIfam" id="NF040867">
    <property type="entry name" value="prot_deacyl_CobB"/>
    <property type="match status" value="1"/>
</dbReference>
<dbReference type="SUPFAM" id="SSF52467">
    <property type="entry name" value="DHS-like NAD/FAD-binding domain"/>
    <property type="match status" value="1"/>
</dbReference>
<feature type="binding site" evidence="3">
    <location>
        <position position="63"/>
    </location>
    <ligand>
        <name>substrate</name>
    </ligand>
</feature>
<dbReference type="OrthoDB" id="394960at2"/>
<evidence type="ECO:0000256" key="3">
    <source>
        <dbReference type="HAMAP-Rule" id="MF_01121"/>
    </source>
</evidence>
<dbReference type="PANTHER" id="PTHR11085:SF10">
    <property type="entry name" value="NAD-DEPENDENT PROTEIN DEACYLASE SIRTUIN-5, MITOCHONDRIAL-RELATED"/>
    <property type="match status" value="1"/>
</dbReference>
<comment type="catalytic activity">
    <reaction evidence="3">
        <text>N(6)-acetyl-L-lysyl-[protein] + NAD(+) + H2O = 2''-O-acetyl-ADP-D-ribose + nicotinamide + L-lysyl-[protein]</text>
        <dbReference type="Rhea" id="RHEA:43636"/>
        <dbReference type="Rhea" id="RHEA-COMP:9752"/>
        <dbReference type="Rhea" id="RHEA-COMP:10731"/>
        <dbReference type="ChEBI" id="CHEBI:15377"/>
        <dbReference type="ChEBI" id="CHEBI:17154"/>
        <dbReference type="ChEBI" id="CHEBI:29969"/>
        <dbReference type="ChEBI" id="CHEBI:57540"/>
        <dbReference type="ChEBI" id="CHEBI:61930"/>
        <dbReference type="ChEBI" id="CHEBI:83767"/>
        <dbReference type="EC" id="2.3.1.286"/>
    </reaction>
</comment>
<dbReference type="HAMAP" id="MF_01121">
    <property type="entry name" value="Sirtuin_ClassIII"/>
    <property type="match status" value="1"/>
</dbReference>
<feature type="binding site" evidence="3">
    <location>
        <position position="227"/>
    </location>
    <ligand>
        <name>NAD(+)</name>
        <dbReference type="ChEBI" id="CHEBI:57540"/>
    </ligand>
</feature>
<comment type="catalytic activity">
    <reaction evidence="3">
        <text>N(6)-succinyl-L-lysyl-[protein] + NAD(+) + H2O = 2''-O-succinyl-ADP-D-ribose + nicotinamide + L-lysyl-[protein]</text>
        <dbReference type="Rhea" id="RHEA:47668"/>
        <dbReference type="Rhea" id="RHEA-COMP:9752"/>
        <dbReference type="Rhea" id="RHEA-COMP:11877"/>
        <dbReference type="ChEBI" id="CHEBI:15377"/>
        <dbReference type="ChEBI" id="CHEBI:17154"/>
        <dbReference type="ChEBI" id="CHEBI:29969"/>
        <dbReference type="ChEBI" id="CHEBI:57540"/>
        <dbReference type="ChEBI" id="CHEBI:87830"/>
        <dbReference type="ChEBI" id="CHEBI:87832"/>
    </reaction>
</comment>
<dbReference type="EMBL" id="LT670846">
    <property type="protein sequence ID" value="SHK44509.1"/>
    <property type="molecule type" value="Genomic_DNA"/>
</dbReference>
<feature type="binding site" evidence="3 4">
    <location>
        <position position="123"/>
    </location>
    <ligand>
        <name>Zn(2+)</name>
        <dbReference type="ChEBI" id="CHEBI:29105"/>
    </ligand>
</feature>
<gene>
    <name evidence="3" type="primary">cobB</name>
    <name evidence="6" type="ORF">SAMN05444391_1040</name>
</gene>
<dbReference type="AlphaFoldDB" id="A0A1M6SIQ8"/>
<feature type="binding site" evidence="3 4">
    <location>
        <position position="146"/>
    </location>
    <ligand>
        <name>Zn(2+)</name>
        <dbReference type="ChEBI" id="CHEBI:29105"/>
    </ligand>
</feature>
<dbReference type="InterPro" id="IPR050134">
    <property type="entry name" value="NAD-dep_sirtuin_deacylases"/>
</dbReference>
<feature type="binding site" evidence="3 4">
    <location>
        <position position="126"/>
    </location>
    <ligand>
        <name>Zn(2+)</name>
        <dbReference type="ChEBI" id="CHEBI:29105"/>
    </ligand>
</feature>
<feature type="binding site" evidence="3">
    <location>
        <begin position="183"/>
        <end position="185"/>
    </location>
    <ligand>
        <name>NAD(+)</name>
        <dbReference type="ChEBI" id="CHEBI:57540"/>
    </ligand>
</feature>
<dbReference type="InterPro" id="IPR027546">
    <property type="entry name" value="Sirtuin_class_III"/>
</dbReference>
<feature type="active site" description="Proton acceptor" evidence="3 4">
    <location>
        <position position="115"/>
    </location>
</feature>
<reference evidence="6 7" key="1">
    <citation type="submission" date="2016-11" db="EMBL/GenBank/DDBJ databases">
        <authorList>
            <person name="Jaros S."/>
            <person name="Januszkiewicz K."/>
            <person name="Wedrychowicz H."/>
        </authorList>
    </citation>
    <scope>NUCLEOTIDE SEQUENCE [LARGE SCALE GENOMIC DNA]</scope>
    <source>
        <strain evidence="6 7">DSM 19557</strain>
    </source>
</reference>
<evidence type="ECO:0000313" key="7">
    <source>
        <dbReference type="Proteomes" id="UP000189810"/>
    </source>
</evidence>
<evidence type="ECO:0000259" key="5">
    <source>
        <dbReference type="PROSITE" id="PS50305"/>
    </source>
</evidence>
<dbReference type="EC" id="2.3.1.286" evidence="3"/>
<keyword evidence="3" id="KW-0963">Cytoplasm</keyword>
<dbReference type="Pfam" id="PF02146">
    <property type="entry name" value="SIR2"/>
    <property type="match status" value="1"/>
</dbReference>
<evidence type="ECO:0000313" key="6">
    <source>
        <dbReference type="EMBL" id="SHK44509.1"/>
    </source>
</evidence>
<evidence type="ECO:0000256" key="4">
    <source>
        <dbReference type="PROSITE-ProRule" id="PRU00236"/>
    </source>
</evidence>
<dbReference type="PANTHER" id="PTHR11085">
    <property type="entry name" value="NAD-DEPENDENT PROTEIN DEACYLASE SIRTUIN-5, MITOCHONDRIAL-RELATED"/>
    <property type="match status" value="1"/>
</dbReference>
<comment type="cofactor">
    <cofactor evidence="3">
        <name>Zn(2+)</name>
        <dbReference type="ChEBI" id="CHEBI:29105"/>
    </cofactor>
    <text evidence="3">Binds 1 zinc ion per subunit.</text>
</comment>
<keyword evidence="3 4" id="KW-0862">Zinc</keyword>
<dbReference type="InterPro" id="IPR029035">
    <property type="entry name" value="DHS-like_NAD/FAD-binding_dom"/>
</dbReference>
<keyword evidence="1" id="KW-0808">Transferase</keyword>
<dbReference type="GO" id="GO:0036055">
    <property type="term" value="F:protein-succinyllysine desuccinylase activity"/>
    <property type="evidence" value="ECO:0007669"/>
    <property type="project" value="UniProtKB-UniRule"/>
</dbReference>
<dbReference type="InterPro" id="IPR026591">
    <property type="entry name" value="Sirtuin_cat_small_dom_sf"/>
</dbReference>
<feature type="binding site" evidence="3">
    <location>
        <position position="66"/>
    </location>
    <ligand>
        <name>substrate</name>
    </ligand>
</feature>
<feature type="domain" description="Deacetylase sirtuin-type" evidence="5">
    <location>
        <begin position="1"/>
        <end position="239"/>
    </location>
</feature>
<evidence type="ECO:0000256" key="1">
    <source>
        <dbReference type="ARBA" id="ARBA00022679"/>
    </source>
</evidence>
<dbReference type="GO" id="GO:0008270">
    <property type="term" value="F:zinc ion binding"/>
    <property type="evidence" value="ECO:0007669"/>
    <property type="project" value="UniProtKB-UniRule"/>
</dbReference>
<proteinExistence type="inferred from homology"/>
<name>A0A1M6SIQ8_9AQUI</name>
<dbReference type="CDD" id="cd01412">
    <property type="entry name" value="SIRT5_Af1_CobB"/>
    <property type="match status" value="1"/>
</dbReference>
<comment type="function">
    <text evidence="3">NAD-dependent lysine deacetylase and desuccinylase that specifically removes acetyl and succinyl groups on target proteins. Modulates the activities of several proteins which are inactive in their acylated form.</text>
</comment>
<dbReference type="Gene3D" id="3.30.1600.10">
    <property type="entry name" value="SIR2/SIRT2 'Small Domain"/>
    <property type="match status" value="1"/>
</dbReference>
<feature type="binding site" evidence="3">
    <location>
        <begin position="97"/>
        <end position="100"/>
    </location>
    <ligand>
        <name>NAD(+)</name>
        <dbReference type="ChEBI" id="CHEBI:57540"/>
    </ligand>
</feature>
<keyword evidence="7" id="KW-1185">Reference proteome</keyword>
<accession>A0A1M6SIQ8</accession>
<dbReference type="GO" id="GO:0036054">
    <property type="term" value="F:protein-malonyllysine demalonylase activity"/>
    <property type="evidence" value="ECO:0007669"/>
    <property type="project" value="InterPro"/>
</dbReference>
<protein>
    <recommendedName>
        <fullName evidence="3">NAD-dependent protein deacylase</fullName>
        <ecNumber evidence="3">2.3.1.286</ecNumber>
    </recommendedName>
    <alternativeName>
        <fullName evidence="3">Regulatory protein SIR2 homolog</fullName>
    </alternativeName>
</protein>
<dbReference type="NCBIfam" id="NF001753">
    <property type="entry name" value="PRK00481.1-3"/>
    <property type="match status" value="1"/>
</dbReference>
<dbReference type="STRING" id="381751.SAMN05444391_1040"/>
<dbReference type="Proteomes" id="UP000189810">
    <property type="component" value="Chromosome I"/>
</dbReference>
<keyword evidence="2 3" id="KW-0520">NAD</keyword>
<dbReference type="PROSITE" id="PS50305">
    <property type="entry name" value="SIRTUIN"/>
    <property type="match status" value="1"/>
</dbReference>
<dbReference type="RefSeq" id="WP_079654154.1">
    <property type="nucleotide sequence ID" value="NZ_LT670846.1"/>
</dbReference>
<organism evidence="6 7">
    <name type="scientific">Thermocrinis minervae</name>
    <dbReference type="NCBI Taxonomy" id="381751"/>
    <lineage>
        <taxon>Bacteria</taxon>
        <taxon>Pseudomonadati</taxon>
        <taxon>Aquificota</taxon>
        <taxon>Aquificia</taxon>
        <taxon>Aquificales</taxon>
        <taxon>Aquificaceae</taxon>
        <taxon>Thermocrinis</taxon>
    </lineage>
</organism>
<dbReference type="InterPro" id="IPR026590">
    <property type="entry name" value="Ssirtuin_cat_dom"/>
</dbReference>
<comment type="similarity">
    <text evidence="3">Belongs to the sirtuin family. Class III subfamily.</text>
</comment>
<feature type="binding site" evidence="3">
    <location>
        <begin position="209"/>
        <end position="211"/>
    </location>
    <ligand>
        <name>NAD(+)</name>
        <dbReference type="ChEBI" id="CHEBI:57540"/>
    </ligand>
</feature>
<keyword evidence="3 4" id="KW-0479">Metal-binding</keyword>
<comment type="subcellular location">
    <subcellularLocation>
        <location evidence="3">Cytoplasm</location>
    </subcellularLocation>
</comment>
<sequence>MKEAAELLKKSKHAVVFTGAGISAESGVPTFRGFGGLWKNYKPEELATPEAFSRDPILVWQFYRWRQEIAYKANPNPGHLAIAKMESMGVVKAVITQNVDGLHQRAGNKHVIELHGSLWRLRCVGCGAVFQIEKPVDEVPPRCESCGSLLRPGVVWFGEPLPQREYSIAIELMEKSDVVLVVGTSGLVYPAAYLPQLAKEKGAKLIEVNVEESALTPLVDIFLKGPAGEVLPKLVEELP</sequence>
<dbReference type="GO" id="GO:0005737">
    <property type="term" value="C:cytoplasm"/>
    <property type="evidence" value="ECO:0007669"/>
    <property type="project" value="UniProtKB-SubCell"/>
</dbReference>